<dbReference type="CDD" id="cd13589">
    <property type="entry name" value="PBP2_polyamine_RpCGA009"/>
    <property type="match status" value="1"/>
</dbReference>
<dbReference type="PANTHER" id="PTHR30222">
    <property type="entry name" value="SPERMIDINE/PUTRESCINE-BINDING PERIPLASMIC PROTEIN"/>
    <property type="match status" value="1"/>
</dbReference>
<gene>
    <name evidence="2" type="ORF">METZ01_LOCUS74647</name>
</gene>
<protein>
    <recommendedName>
        <fullName evidence="3">Spermidine/putrescine ABC transporter substrate-binding protein</fullName>
    </recommendedName>
</protein>
<evidence type="ECO:0000256" key="1">
    <source>
        <dbReference type="ARBA" id="ARBA00022729"/>
    </source>
</evidence>
<proteinExistence type="predicted"/>
<dbReference type="InterPro" id="IPR006059">
    <property type="entry name" value="SBP"/>
</dbReference>
<dbReference type="AlphaFoldDB" id="A0A381U5N2"/>
<sequence length="349" mass="38258">MNNIKKILSALVVGTFAFSANVFAEDSLRIVSWGGAYQKGQSIGIFQPAAKALGITVKEDTYGGISDVKLMVKSGGDKFDIFSSGAGGCAAGGAEGLLEKLDYSVIDVSNHIPGTYSDYCAGADIFSVVAAWNTDTYGDNGPRSWADFYDVKKFPGTRAMRAKVDAQLETALLADGVPMSEIYNVLSTEEGMDRALDKIRSIKDHIAVWWTSGAMHAQLMKDGEVDMTTGWNGRFDVAIRDGAKTAYDYKTGIMDWEGYGIPKGVKNKDLGMKYIAEMMKPNYMAEFVKHITYGPTNTKAYENGLISDELARSLPSHPENAKHQLLLSQAWYAKWRTIAAEKYTEMMTE</sequence>
<dbReference type="PANTHER" id="PTHR30222:SF2">
    <property type="entry name" value="ABC TRANSPORTER SUBSTRATE-BINDING PROTEIN"/>
    <property type="match status" value="1"/>
</dbReference>
<dbReference type="SUPFAM" id="SSF53850">
    <property type="entry name" value="Periplasmic binding protein-like II"/>
    <property type="match status" value="1"/>
</dbReference>
<dbReference type="EMBL" id="UINC01005511">
    <property type="protein sequence ID" value="SVA21793.1"/>
    <property type="molecule type" value="Genomic_DNA"/>
</dbReference>
<organism evidence="2">
    <name type="scientific">marine metagenome</name>
    <dbReference type="NCBI Taxonomy" id="408172"/>
    <lineage>
        <taxon>unclassified sequences</taxon>
        <taxon>metagenomes</taxon>
        <taxon>ecological metagenomes</taxon>
    </lineage>
</organism>
<accession>A0A381U5N2</accession>
<name>A0A381U5N2_9ZZZZ</name>
<reference evidence="2" key="1">
    <citation type="submission" date="2018-05" db="EMBL/GenBank/DDBJ databases">
        <authorList>
            <person name="Lanie J.A."/>
            <person name="Ng W.-L."/>
            <person name="Kazmierczak K.M."/>
            <person name="Andrzejewski T.M."/>
            <person name="Davidsen T.M."/>
            <person name="Wayne K.J."/>
            <person name="Tettelin H."/>
            <person name="Glass J.I."/>
            <person name="Rusch D."/>
            <person name="Podicherti R."/>
            <person name="Tsui H.-C.T."/>
            <person name="Winkler M.E."/>
        </authorList>
    </citation>
    <scope>NUCLEOTIDE SEQUENCE</scope>
</reference>
<dbReference type="Gene3D" id="3.40.190.10">
    <property type="entry name" value="Periplasmic binding protein-like II"/>
    <property type="match status" value="2"/>
</dbReference>
<dbReference type="Pfam" id="PF13416">
    <property type="entry name" value="SBP_bac_8"/>
    <property type="match status" value="1"/>
</dbReference>
<evidence type="ECO:0008006" key="3">
    <source>
        <dbReference type="Google" id="ProtNLM"/>
    </source>
</evidence>
<evidence type="ECO:0000313" key="2">
    <source>
        <dbReference type="EMBL" id="SVA21793.1"/>
    </source>
</evidence>
<keyword evidence="1" id="KW-0732">Signal</keyword>